<dbReference type="SUPFAM" id="SSF52058">
    <property type="entry name" value="L domain-like"/>
    <property type="match status" value="1"/>
</dbReference>
<evidence type="ECO:0000313" key="3">
    <source>
        <dbReference type="EMBL" id="PIC41685.1"/>
    </source>
</evidence>
<accession>A0A2G5UQ49</accession>
<dbReference type="Gene3D" id="3.80.10.10">
    <property type="entry name" value="Ribonuclease Inhibitor"/>
    <property type="match status" value="1"/>
</dbReference>
<dbReference type="SMART" id="SM00365">
    <property type="entry name" value="LRR_SD22"/>
    <property type="match status" value="4"/>
</dbReference>
<dbReference type="Proteomes" id="UP000230233">
    <property type="component" value="Chromosome III"/>
</dbReference>
<keyword evidence="1" id="KW-0433">Leucine-rich repeat</keyword>
<organism evidence="3 4">
    <name type="scientific">Caenorhabditis nigoni</name>
    <dbReference type="NCBI Taxonomy" id="1611254"/>
    <lineage>
        <taxon>Eukaryota</taxon>
        <taxon>Metazoa</taxon>
        <taxon>Ecdysozoa</taxon>
        <taxon>Nematoda</taxon>
        <taxon>Chromadorea</taxon>
        <taxon>Rhabditida</taxon>
        <taxon>Rhabditina</taxon>
        <taxon>Rhabditomorpha</taxon>
        <taxon>Rhabditoidea</taxon>
        <taxon>Rhabditidae</taxon>
        <taxon>Peloderinae</taxon>
        <taxon>Caenorhabditis</taxon>
    </lineage>
</organism>
<dbReference type="InterPro" id="IPR003591">
    <property type="entry name" value="Leu-rich_rpt_typical-subtyp"/>
</dbReference>
<dbReference type="OrthoDB" id="1053178at2759"/>
<dbReference type="STRING" id="1611254.A0A2G5UQ49"/>
<sequence length="388" mass="43893">MTLKVVLGAPSDFQKMSGTPSTSSVFLPAWTTRRTDANMYPNGSTKPDELVLHDYNLEEIPIRYHVEQPDEQYDPQNIKKMDLTHNSFVVLRGLQTFSNVSFLDVSFNSLSALPEEIGTLRSLTTLIARNNLLEHLPKGMQLLENMEHLYLSGNRLEYFPPVVLTLRKLKTLHLGGNYIDSCPSNISVLTSLTVLYFGGNRLREIPASIGTLENLENLGLCDNILETIPSTLGDLHWLETLSLHNNKLRTLPTDILNLRRLQQLSLRNNPLVHSFVHNMDLCPPSLKELTGRIVRQNMTPEMVEFIPTDIIEYLNSACQCVNPECKGVYFDARVEHVKFVDFCGKYRVPLMQFLCSARCSAGIPSVPYDTSSESEEEIEPIMRRVLLG</sequence>
<proteinExistence type="predicted"/>
<dbReference type="Pfam" id="PF13855">
    <property type="entry name" value="LRR_8"/>
    <property type="match status" value="1"/>
</dbReference>
<protein>
    <recommendedName>
        <fullName evidence="5">Leucine-rich repeat-containing protein 58</fullName>
    </recommendedName>
</protein>
<dbReference type="SMART" id="SM00369">
    <property type="entry name" value="LRR_TYP"/>
    <property type="match status" value="5"/>
</dbReference>
<comment type="caution">
    <text evidence="3">The sequence shown here is derived from an EMBL/GenBank/DDBJ whole genome shotgun (WGS) entry which is preliminary data.</text>
</comment>
<dbReference type="InterPro" id="IPR050216">
    <property type="entry name" value="LRR_domain-containing"/>
</dbReference>
<gene>
    <name evidence="3" type="primary">Cni-Y42G9A.3</name>
    <name evidence="3" type="synonym">Cnig_chr_III.g9021</name>
    <name evidence="3" type="ORF">B9Z55_009021</name>
</gene>
<dbReference type="SMART" id="SM00364">
    <property type="entry name" value="LRR_BAC"/>
    <property type="match status" value="5"/>
</dbReference>
<keyword evidence="2" id="KW-0677">Repeat</keyword>
<dbReference type="GO" id="GO:0005737">
    <property type="term" value="C:cytoplasm"/>
    <property type="evidence" value="ECO:0007669"/>
    <property type="project" value="TreeGrafter"/>
</dbReference>
<evidence type="ECO:0000256" key="2">
    <source>
        <dbReference type="ARBA" id="ARBA00022737"/>
    </source>
</evidence>
<dbReference type="InterPro" id="IPR032675">
    <property type="entry name" value="LRR_dom_sf"/>
</dbReference>
<dbReference type="InterPro" id="IPR001611">
    <property type="entry name" value="Leu-rich_rpt"/>
</dbReference>
<name>A0A2G5UQ49_9PELO</name>
<dbReference type="EMBL" id="PDUG01000003">
    <property type="protein sequence ID" value="PIC41685.1"/>
    <property type="molecule type" value="Genomic_DNA"/>
</dbReference>
<evidence type="ECO:0008006" key="5">
    <source>
        <dbReference type="Google" id="ProtNLM"/>
    </source>
</evidence>
<dbReference type="AlphaFoldDB" id="A0A2G5UQ49"/>
<evidence type="ECO:0000256" key="1">
    <source>
        <dbReference type="ARBA" id="ARBA00022614"/>
    </source>
</evidence>
<dbReference type="PANTHER" id="PTHR48051:SF1">
    <property type="entry name" value="RAS SUPPRESSOR PROTEIN 1"/>
    <property type="match status" value="1"/>
</dbReference>
<dbReference type="PANTHER" id="PTHR48051">
    <property type="match status" value="1"/>
</dbReference>
<evidence type="ECO:0000313" key="4">
    <source>
        <dbReference type="Proteomes" id="UP000230233"/>
    </source>
</evidence>
<reference evidence="4" key="1">
    <citation type="submission" date="2017-10" db="EMBL/GenBank/DDBJ databases">
        <title>Rapid genome shrinkage in a self-fertile nematode reveals novel sperm competition proteins.</title>
        <authorList>
            <person name="Yin D."/>
            <person name="Schwarz E.M."/>
            <person name="Thomas C.G."/>
            <person name="Felde R.L."/>
            <person name="Korf I.F."/>
            <person name="Cutter A.D."/>
            <person name="Schartner C.M."/>
            <person name="Ralston E.J."/>
            <person name="Meyer B.J."/>
            <person name="Haag E.S."/>
        </authorList>
    </citation>
    <scope>NUCLEOTIDE SEQUENCE [LARGE SCALE GENOMIC DNA]</scope>
    <source>
        <strain evidence="4">JU1422</strain>
    </source>
</reference>
<keyword evidence="4" id="KW-1185">Reference proteome</keyword>